<organism evidence="2 3">
    <name type="scientific">Lasiosphaeris hirsuta</name>
    <dbReference type="NCBI Taxonomy" id="260670"/>
    <lineage>
        <taxon>Eukaryota</taxon>
        <taxon>Fungi</taxon>
        <taxon>Dikarya</taxon>
        <taxon>Ascomycota</taxon>
        <taxon>Pezizomycotina</taxon>
        <taxon>Sordariomycetes</taxon>
        <taxon>Sordariomycetidae</taxon>
        <taxon>Sordariales</taxon>
        <taxon>Lasiosphaeriaceae</taxon>
        <taxon>Lasiosphaeris</taxon>
    </lineage>
</organism>
<keyword evidence="1" id="KW-0040">ANK repeat</keyword>
<dbReference type="Pfam" id="PF12796">
    <property type="entry name" value="Ank_2"/>
    <property type="match status" value="1"/>
</dbReference>
<gene>
    <name evidence="2" type="ORF">B0H67DRAFT_590966</name>
</gene>
<evidence type="ECO:0000256" key="1">
    <source>
        <dbReference type="PROSITE-ProRule" id="PRU00023"/>
    </source>
</evidence>
<evidence type="ECO:0008006" key="4">
    <source>
        <dbReference type="Google" id="ProtNLM"/>
    </source>
</evidence>
<evidence type="ECO:0000313" key="2">
    <source>
        <dbReference type="EMBL" id="KAK0708705.1"/>
    </source>
</evidence>
<protein>
    <recommendedName>
        <fullName evidence="4">Ankyrin repeat domain-containing protein</fullName>
    </recommendedName>
</protein>
<keyword evidence="3" id="KW-1185">Reference proteome</keyword>
<dbReference type="PROSITE" id="PS50088">
    <property type="entry name" value="ANK_REPEAT"/>
    <property type="match status" value="1"/>
</dbReference>
<dbReference type="AlphaFoldDB" id="A0AA40A3S3"/>
<evidence type="ECO:0000313" key="3">
    <source>
        <dbReference type="Proteomes" id="UP001172102"/>
    </source>
</evidence>
<dbReference type="SUPFAM" id="SSF48403">
    <property type="entry name" value="Ankyrin repeat"/>
    <property type="match status" value="1"/>
</dbReference>
<name>A0AA40A3S3_9PEZI</name>
<dbReference type="Proteomes" id="UP001172102">
    <property type="component" value="Unassembled WGS sequence"/>
</dbReference>
<dbReference type="SMART" id="SM00248">
    <property type="entry name" value="ANK"/>
    <property type="match status" value="1"/>
</dbReference>
<dbReference type="InterPro" id="IPR002110">
    <property type="entry name" value="Ankyrin_rpt"/>
</dbReference>
<proteinExistence type="predicted"/>
<feature type="repeat" description="ANK" evidence="1">
    <location>
        <begin position="41"/>
        <end position="73"/>
    </location>
</feature>
<dbReference type="PROSITE" id="PS50297">
    <property type="entry name" value="ANK_REP_REGION"/>
    <property type="match status" value="1"/>
</dbReference>
<sequence>MPCTAAVLHHVSLGHLPEKDGVDLLTLLRQHGADFGLVTGDGETPLHMAIRLGLPDAVAVLIRLGADLTAFNMAGKSALYYPLVQKALLREKSADSKRYACAHRILVSVVDAAAKLGLPRPHNFLRAQASI</sequence>
<accession>A0AA40A3S3</accession>
<dbReference type="Gene3D" id="1.25.40.20">
    <property type="entry name" value="Ankyrin repeat-containing domain"/>
    <property type="match status" value="1"/>
</dbReference>
<comment type="caution">
    <text evidence="2">The sequence shown here is derived from an EMBL/GenBank/DDBJ whole genome shotgun (WGS) entry which is preliminary data.</text>
</comment>
<reference evidence="2" key="1">
    <citation type="submission" date="2023-06" db="EMBL/GenBank/DDBJ databases">
        <title>Genome-scale phylogeny and comparative genomics of the fungal order Sordariales.</title>
        <authorList>
            <consortium name="Lawrence Berkeley National Laboratory"/>
            <person name="Hensen N."/>
            <person name="Bonometti L."/>
            <person name="Westerberg I."/>
            <person name="Brannstrom I.O."/>
            <person name="Guillou S."/>
            <person name="Cros-Aarteil S."/>
            <person name="Calhoun S."/>
            <person name="Haridas S."/>
            <person name="Kuo A."/>
            <person name="Mondo S."/>
            <person name="Pangilinan J."/>
            <person name="Riley R."/>
            <person name="Labutti K."/>
            <person name="Andreopoulos B."/>
            <person name="Lipzen A."/>
            <person name="Chen C."/>
            <person name="Yanf M."/>
            <person name="Daum C."/>
            <person name="Ng V."/>
            <person name="Clum A."/>
            <person name="Steindorff A."/>
            <person name="Ohm R."/>
            <person name="Martin F."/>
            <person name="Silar P."/>
            <person name="Natvig D."/>
            <person name="Lalanne C."/>
            <person name="Gautier V."/>
            <person name="Ament-Velasquez S.L."/>
            <person name="Kruys A."/>
            <person name="Hutchinson M.I."/>
            <person name="Powell A.J."/>
            <person name="Barry K."/>
            <person name="Miller A.N."/>
            <person name="Grigoriev I.V."/>
            <person name="Debuchy R."/>
            <person name="Gladieux P."/>
            <person name="Thoren M.H."/>
            <person name="Johannesson H."/>
        </authorList>
    </citation>
    <scope>NUCLEOTIDE SEQUENCE</scope>
    <source>
        <strain evidence="2">SMH4607-1</strain>
    </source>
</reference>
<dbReference type="EMBL" id="JAUKUA010000006">
    <property type="protein sequence ID" value="KAK0708705.1"/>
    <property type="molecule type" value="Genomic_DNA"/>
</dbReference>
<dbReference type="InterPro" id="IPR036770">
    <property type="entry name" value="Ankyrin_rpt-contain_sf"/>
</dbReference>